<dbReference type="SUPFAM" id="SSF55874">
    <property type="entry name" value="ATPase domain of HSP90 chaperone/DNA topoisomerase II/histidine kinase"/>
    <property type="match status" value="1"/>
</dbReference>
<dbReference type="InterPro" id="IPR003661">
    <property type="entry name" value="HisK_dim/P_dom"/>
</dbReference>
<dbReference type="Gene3D" id="6.10.340.10">
    <property type="match status" value="1"/>
</dbReference>
<organism evidence="14 15">
    <name type="scientific">Paenibacillus radicis</name>
    <name type="common">ex Xue et al. 2023</name>
    <dbReference type="NCBI Taxonomy" id="2972489"/>
    <lineage>
        <taxon>Bacteria</taxon>
        <taxon>Bacillati</taxon>
        <taxon>Bacillota</taxon>
        <taxon>Bacilli</taxon>
        <taxon>Bacillales</taxon>
        <taxon>Paenibacillaceae</taxon>
        <taxon>Paenibacillus</taxon>
    </lineage>
</organism>
<dbReference type="SUPFAM" id="SSF47384">
    <property type="entry name" value="Homodimeric domain of signal transducing histidine kinase"/>
    <property type="match status" value="1"/>
</dbReference>
<dbReference type="Proteomes" id="UP001300012">
    <property type="component" value="Unassembled WGS sequence"/>
</dbReference>
<evidence type="ECO:0000256" key="5">
    <source>
        <dbReference type="ARBA" id="ARBA00022553"/>
    </source>
</evidence>
<evidence type="ECO:0000259" key="13">
    <source>
        <dbReference type="PROSITE" id="PS50885"/>
    </source>
</evidence>
<name>A0ABT1YQZ5_9BACL</name>
<dbReference type="InterPro" id="IPR004358">
    <property type="entry name" value="Sig_transdc_His_kin-like_C"/>
</dbReference>
<dbReference type="Pfam" id="PF02518">
    <property type="entry name" value="HATPase_c"/>
    <property type="match status" value="1"/>
</dbReference>
<dbReference type="Gene3D" id="1.10.287.130">
    <property type="match status" value="1"/>
</dbReference>
<dbReference type="PROSITE" id="PS50109">
    <property type="entry name" value="HIS_KIN"/>
    <property type="match status" value="1"/>
</dbReference>
<evidence type="ECO:0000313" key="14">
    <source>
        <dbReference type="EMBL" id="MCR8634784.1"/>
    </source>
</evidence>
<evidence type="ECO:0000256" key="1">
    <source>
        <dbReference type="ARBA" id="ARBA00000085"/>
    </source>
</evidence>
<evidence type="ECO:0000313" key="15">
    <source>
        <dbReference type="Proteomes" id="UP001300012"/>
    </source>
</evidence>
<keyword evidence="4" id="KW-1003">Cell membrane</keyword>
<keyword evidence="15" id="KW-1185">Reference proteome</keyword>
<evidence type="ECO:0000256" key="8">
    <source>
        <dbReference type="ARBA" id="ARBA00022777"/>
    </source>
</evidence>
<reference evidence="14 15" key="1">
    <citation type="submission" date="2022-08" db="EMBL/GenBank/DDBJ databases">
        <title>Paenibacillus endoradicis sp. nov., Paenibacillus radicibacter sp. nov and Paenibacillus pararadicis sp. nov., three cold-adapted plant growth-promoting bacteria isolated from root of Larix gmelinii in Great Khingan.</title>
        <authorList>
            <person name="Xue H."/>
        </authorList>
    </citation>
    <scope>NUCLEOTIDE SEQUENCE [LARGE SCALE GENOMIC DNA]</scope>
    <source>
        <strain evidence="14 15">N5-1-1-5</strain>
    </source>
</reference>
<dbReference type="PROSITE" id="PS50885">
    <property type="entry name" value="HAMP"/>
    <property type="match status" value="1"/>
</dbReference>
<evidence type="ECO:0000256" key="11">
    <source>
        <dbReference type="ARBA" id="ARBA00023136"/>
    </source>
</evidence>
<keyword evidence="9" id="KW-0067">ATP-binding</keyword>
<evidence type="ECO:0000256" key="3">
    <source>
        <dbReference type="ARBA" id="ARBA00012438"/>
    </source>
</evidence>
<dbReference type="EC" id="2.7.13.3" evidence="3"/>
<dbReference type="InterPro" id="IPR050351">
    <property type="entry name" value="BphY/WalK/GraS-like"/>
</dbReference>
<evidence type="ECO:0000256" key="2">
    <source>
        <dbReference type="ARBA" id="ARBA00004651"/>
    </source>
</evidence>
<dbReference type="EMBL" id="JANQBD010000022">
    <property type="protein sequence ID" value="MCR8634784.1"/>
    <property type="molecule type" value="Genomic_DNA"/>
</dbReference>
<proteinExistence type="predicted"/>
<gene>
    <name evidence="14" type="ORF">NV381_26645</name>
</gene>
<accession>A0ABT1YQZ5</accession>
<dbReference type="PANTHER" id="PTHR45453:SF1">
    <property type="entry name" value="PHOSPHATE REGULON SENSOR PROTEIN PHOR"/>
    <property type="match status" value="1"/>
</dbReference>
<dbReference type="InterPro" id="IPR003660">
    <property type="entry name" value="HAMP_dom"/>
</dbReference>
<dbReference type="InterPro" id="IPR003594">
    <property type="entry name" value="HATPase_dom"/>
</dbReference>
<evidence type="ECO:0000259" key="12">
    <source>
        <dbReference type="PROSITE" id="PS50109"/>
    </source>
</evidence>
<dbReference type="GO" id="GO:0016301">
    <property type="term" value="F:kinase activity"/>
    <property type="evidence" value="ECO:0007669"/>
    <property type="project" value="UniProtKB-KW"/>
</dbReference>
<keyword evidence="11" id="KW-0472">Membrane</keyword>
<dbReference type="InterPro" id="IPR005467">
    <property type="entry name" value="His_kinase_dom"/>
</dbReference>
<dbReference type="SMART" id="SM00388">
    <property type="entry name" value="HisKA"/>
    <property type="match status" value="1"/>
</dbReference>
<evidence type="ECO:0000256" key="4">
    <source>
        <dbReference type="ARBA" id="ARBA00022475"/>
    </source>
</evidence>
<dbReference type="RefSeq" id="WP_258216341.1">
    <property type="nucleotide sequence ID" value="NZ_JANQBD010000022.1"/>
</dbReference>
<dbReference type="InterPro" id="IPR036097">
    <property type="entry name" value="HisK_dim/P_sf"/>
</dbReference>
<keyword evidence="10" id="KW-0902">Two-component regulatory system</keyword>
<evidence type="ECO:0000256" key="9">
    <source>
        <dbReference type="ARBA" id="ARBA00022840"/>
    </source>
</evidence>
<sequence>MAVYVLTSILLFVVCSLLVIRQWHLKRQLMLVTARIHEISKGALNQRIRIHTTQPILNDLGGSMNRLIDDFQQSMEKVNLLESERKKIITHLSHDLRTPLTAMLGYVEVMQQDNTLPEATRQHYFQIISNKGHKLDALIRDFFELSKLEADDGPLESEKINLLDKMQEAVLSFYQQFRHAQITPQLQFPERPVYVWGNGQSIERIMNNLLSNSLRYGTAGGMIGIQIREEGERIWVDVWDRGKGISEVDLPHIFERLYTGKASRDAVQQGNGLGLTIVKKLVDKQQGEIHVHSIPDEKTCFSFCLPKTA</sequence>
<evidence type="ECO:0000256" key="10">
    <source>
        <dbReference type="ARBA" id="ARBA00023012"/>
    </source>
</evidence>
<dbReference type="SMART" id="SM00387">
    <property type="entry name" value="HATPase_c"/>
    <property type="match status" value="1"/>
</dbReference>
<feature type="domain" description="Histidine kinase" evidence="12">
    <location>
        <begin position="91"/>
        <end position="309"/>
    </location>
</feature>
<comment type="subcellular location">
    <subcellularLocation>
        <location evidence="2">Cell membrane</location>
        <topology evidence="2">Multi-pass membrane protein</topology>
    </subcellularLocation>
</comment>
<dbReference type="InterPro" id="IPR036890">
    <property type="entry name" value="HATPase_C_sf"/>
</dbReference>
<keyword evidence="6" id="KW-0808">Transferase</keyword>
<comment type="caution">
    <text evidence="14">The sequence shown here is derived from an EMBL/GenBank/DDBJ whole genome shotgun (WGS) entry which is preliminary data.</text>
</comment>
<dbReference type="PANTHER" id="PTHR45453">
    <property type="entry name" value="PHOSPHATE REGULON SENSOR PROTEIN PHOR"/>
    <property type="match status" value="1"/>
</dbReference>
<keyword evidence="8 14" id="KW-0418">Kinase</keyword>
<keyword evidence="7" id="KW-0547">Nucleotide-binding</keyword>
<comment type="catalytic activity">
    <reaction evidence="1">
        <text>ATP + protein L-histidine = ADP + protein N-phospho-L-histidine.</text>
        <dbReference type="EC" id="2.7.13.3"/>
    </reaction>
</comment>
<keyword evidence="5" id="KW-0597">Phosphoprotein</keyword>
<evidence type="ECO:0000256" key="7">
    <source>
        <dbReference type="ARBA" id="ARBA00022741"/>
    </source>
</evidence>
<dbReference type="Pfam" id="PF00512">
    <property type="entry name" value="HisKA"/>
    <property type="match status" value="1"/>
</dbReference>
<protein>
    <recommendedName>
        <fullName evidence="3">histidine kinase</fullName>
        <ecNumber evidence="3">2.7.13.3</ecNumber>
    </recommendedName>
</protein>
<dbReference type="CDD" id="cd00082">
    <property type="entry name" value="HisKA"/>
    <property type="match status" value="1"/>
</dbReference>
<dbReference type="PRINTS" id="PR00344">
    <property type="entry name" value="BCTRLSENSOR"/>
</dbReference>
<dbReference type="Gene3D" id="3.30.565.10">
    <property type="entry name" value="Histidine kinase-like ATPase, C-terminal domain"/>
    <property type="match status" value="1"/>
</dbReference>
<feature type="domain" description="HAMP" evidence="13">
    <location>
        <begin position="23"/>
        <end position="76"/>
    </location>
</feature>
<evidence type="ECO:0000256" key="6">
    <source>
        <dbReference type="ARBA" id="ARBA00022679"/>
    </source>
</evidence>